<sequence>MGQLGLRVVICGIWARDEWICPGASLERPDDGGLTMAEGTLKRNKLPASCKVEELVDCDIPVQALGAYENWGRRELGLSFNWCPTLEDSTTLGTISARERVVLPKEEVEEVGREEKK</sequence>
<gene>
    <name evidence="1" type="ORF">Taro_040520</name>
</gene>
<proteinExistence type="predicted"/>
<protein>
    <submittedName>
        <fullName evidence="1">Uncharacterized protein</fullName>
    </submittedName>
</protein>
<accession>A0A843WQN6</accession>
<keyword evidence="2" id="KW-1185">Reference proteome</keyword>
<name>A0A843WQN6_COLES</name>
<comment type="caution">
    <text evidence="1">The sequence shown here is derived from an EMBL/GenBank/DDBJ whole genome shotgun (WGS) entry which is preliminary data.</text>
</comment>
<dbReference type="EMBL" id="NMUH01003932">
    <property type="protein sequence ID" value="MQM07681.1"/>
    <property type="molecule type" value="Genomic_DNA"/>
</dbReference>
<evidence type="ECO:0000313" key="1">
    <source>
        <dbReference type="EMBL" id="MQM07681.1"/>
    </source>
</evidence>
<dbReference type="AlphaFoldDB" id="A0A843WQN6"/>
<organism evidence="1 2">
    <name type="scientific">Colocasia esculenta</name>
    <name type="common">Wild taro</name>
    <name type="synonym">Arum esculentum</name>
    <dbReference type="NCBI Taxonomy" id="4460"/>
    <lineage>
        <taxon>Eukaryota</taxon>
        <taxon>Viridiplantae</taxon>
        <taxon>Streptophyta</taxon>
        <taxon>Embryophyta</taxon>
        <taxon>Tracheophyta</taxon>
        <taxon>Spermatophyta</taxon>
        <taxon>Magnoliopsida</taxon>
        <taxon>Liliopsida</taxon>
        <taxon>Araceae</taxon>
        <taxon>Aroideae</taxon>
        <taxon>Colocasieae</taxon>
        <taxon>Colocasia</taxon>
    </lineage>
</organism>
<reference evidence="1" key="1">
    <citation type="submission" date="2017-07" db="EMBL/GenBank/DDBJ databases">
        <title>Taro Niue Genome Assembly and Annotation.</title>
        <authorList>
            <person name="Atibalentja N."/>
            <person name="Keating K."/>
            <person name="Fields C.J."/>
        </authorList>
    </citation>
    <scope>NUCLEOTIDE SEQUENCE</scope>
    <source>
        <strain evidence="1">Niue_2</strain>
        <tissue evidence="1">Leaf</tissue>
    </source>
</reference>
<dbReference type="Proteomes" id="UP000652761">
    <property type="component" value="Unassembled WGS sequence"/>
</dbReference>
<evidence type="ECO:0000313" key="2">
    <source>
        <dbReference type="Proteomes" id="UP000652761"/>
    </source>
</evidence>